<evidence type="ECO:0000256" key="1">
    <source>
        <dbReference type="ARBA" id="ARBA00022679"/>
    </source>
</evidence>
<dbReference type="SUPFAM" id="SSF52518">
    <property type="entry name" value="Thiamin diphosphate-binding fold (THDP-binding)"/>
    <property type="match status" value="1"/>
</dbReference>
<dbReference type="Proteomes" id="UP001281447">
    <property type="component" value="Unassembled WGS sequence"/>
</dbReference>
<dbReference type="EMBL" id="JAWDIP010000003">
    <property type="protein sequence ID" value="MDY0393144.1"/>
    <property type="molecule type" value="Genomic_DNA"/>
</dbReference>
<evidence type="ECO:0000256" key="4">
    <source>
        <dbReference type="ARBA" id="ARBA00023052"/>
    </source>
</evidence>
<dbReference type="GO" id="GO:0070204">
    <property type="term" value="F:2-succinyl-5-enolpyruvyl-6-hydroxy-3-cyclohexene-1-carboxylic-acid synthase activity"/>
    <property type="evidence" value="ECO:0007669"/>
    <property type="project" value="UniProtKB-EC"/>
</dbReference>
<gene>
    <name evidence="7" type="primary">menD</name>
    <name evidence="7" type="ORF">RWE15_00245</name>
</gene>
<keyword evidence="2" id="KW-0479">Metal-binding</keyword>
<evidence type="ECO:0000256" key="3">
    <source>
        <dbReference type="ARBA" id="ARBA00022842"/>
    </source>
</evidence>
<keyword evidence="3" id="KW-0460">Magnesium</keyword>
<evidence type="ECO:0000256" key="2">
    <source>
        <dbReference type="ARBA" id="ARBA00022723"/>
    </source>
</evidence>
<evidence type="ECO:0000313" key="8">
    <source>
        <dbReference type="Proteomes" id="UP001281447"/>
    </source>
</evidence>
<keyword evidence="8" id="KW-1185">Reference proteome</keyword>
<dbReference type="EC" id="2.2.1.9" evidence="7"/>
<evidence type="ECO:0000313" key="7">
    <source>
        <dbReference type="EMBL" id="MDY0393144.1"/>
    </source>
</evidence>
<dbReference type="PANTHER" id="PTHR42916">
    <property type="entry name" value="2-SUCCINYL-5-ENOLPYRUVYL-6-HYDROXY-3-CYCLOHEXENE-1-CARBOXYLATE SYNTHASE"/>
    <property type="match status" value="1"/>
</dbReference>
<dbReference type="InterPro" id="IPR004433">
    <property type="entry name" value="MenaQ_synth_MenD"/>
</dbReference>
<protein>
    <submittedName>
        <fullName evidence="7">2-succinyl-5-enolpyruvyl-6-hydroxy-3-cyclohexene-1-carboxylic-acid synthase</fullName>
        <ecNumber evidence="7">2.2.1.9</ecNumber>
    </submittedName>
</protein>
<dbReference type="InterPro" id="IPR029061">
    <property type="entry name" value="THDP-binding"/>
</dbReference>
<accession>A0ABU5C3I9</accession>
<comment type="caution">
    <text evidence="7">The sequence shown here is derived from an EMBL/GenBank/DDBJ whole genome shotgun (WGS) entry which is preliminary data.</text>
</comment>
<keyword evidence="5" id="KW-0464">Manganese</keyword>
<name>A0ABU5C3I9_9BACI</name>
<dbReference type="NCBIfam" id="TIGR00173">
    <property type="entry name" value="menD"/>
    <property type="match status" value="1"/>
</dbReference>
<dbReference type="PANTHER" id="PTHR42916:SF1">
    <property type="entry name" value="PROTEIN PHYLLO, CHLOROPLASTIC"/>
    <property type="match status" value="1"/>
</dbReference>
<dbReference type="InterPro" id="IPR012001">
    <property type="entry name" value="Thiamin_PyroP_enz_TPP-bd_dom"/>
</dbReference>
<dbReference type="Gene3D" id="3.40.50.970">
    <property type="match status" value="1"/>
</dbReference>
<keyword evidence="1 7" id="KW-0808">Transferase</keyword>
<sequence>MNHTEDLTRYIAEFVDEMVENGIDNAVISPGSRSTPLAMTMTAHEQLKEWVVIDERSAAFFAQGLAKKTKKPVALVCSSGTAAANYYPAIVEAKQSRVPLLVLTADRPHELRDVGAPQAINQLKMYGDYVKWFHEMALPDSSELMLDYARSKAAQAVDTATRGNPGPVHLNFPFREPLTPDFTLDDVWGKERRGEHFSFVKGKKNPC</sequence>
<dbReference type="Pfam" id="PF02776">
    <property type="entry name" value="TPP_enzyme_N"/>
    <property type="match status" value="1"/>
</dbReference>
<keyword evidence="4" id="KW-0786">Thiamine pyrophosphate</keyword>
<feature type="domain" description="Thiamine pyrophosphate enzyme N-terminal TPP-binding" evidence="6">
    <location>
        <begin position="14"/>
        <end position="125"/>
    </location>
</feature>
<organism evidence="7 8">
    <name type="scientific">Tigheibacillus halophilus</name>
    <dbReference type="NCBI Taxonomy" id="361280"/>
    <lineage>
        <taxon>Bacteria</taxon>
        <taxon>Bacillati</taxon>
        <taxon>Bacillota</taxon>
        <taxon>Bacilli</taxon>
        <taxon>Bacillales</taxon>
        <taxon>Bacillaceae</taxon>
        <taxon>Tigheibacillus</taxon>
    </lineage>
</organism>
<evidence type="ECO:0000259" key="6">
    <source>
        <dbReference type="Pfam" id="PF02776"/>
    </source>
</evidence>
<evidence type="ECO:0000256" key="5">
    <source>
        <dbReference type="ARBA" id="ARBA00023211"/>
    </source>
</evidence>
<proteinExistence type="predicted"/>
<reference evidence="7 8" key="1">
    <citation type="submission" date="2023-10" db="EMBL/GenBank/DDBJ databases">
        <title>Virgibacillus halophilus 5B73C genome.</title>
        <authorList>
            <person name="Miliotis G."/>
            <person name="Sengupta P."/>
            <person name="Hameed A."/>
            <person name="Chuvochina M."/>
            <person name="Mcdonagh F."/>
            <person name="Simpson A.C."/>
            <person name="Singh N.K."/>
            <person name="Rekha P.D."/>
            <person name="Raman K."/>
            <person name="Hugenholtz P."/>
            <person name="Venkateswaran K."/>
        </authorList>
    </citation>
    <scope>NUCLEOTIDE SEQUENCE [LARGE SCALE GENOMIC DNA]</scope>
    <source>
        <strain evidence="7 8">5B73C</strain>
    </source>
</reference>
<dbReference type="CDD" id="cd07037">
    <property type="entry name" value="TPP_PYR_MenD"/>
    <property type="match status" value="1"/>
</dbReference>